<accession>A0ABY4VQX5</accession>
<feature type="domain" description="3-octaprenyl-4-hydroxybenzoate carboxy-lyase-like C-terminal" evidence="5">
    <location>
        <begin position="330"/>
        <end position="450"/>
    </location>
</feature>
<keyword evidence="7" id="KW-1185">Reference proteome</keyword>
<protein>
    <submittedName>
        <fullName evidence="6">UbiD family decarboxylase</fullName>
    </submittedName>
</protein>
<organism evidence="6 7">
    <name type="scientific">Cupriavidus gilardii</name>
    <dbReference type="NCBI Taxonomy" id="82541"/>
    <lineage>
        <taxon>Bacteria</taxon>
        <taxon>Pseudomonadati</taxon>
        <taxon>Pseudomonadota</taxon>
        <taxon>Betaproteobacteria</taxon>
        <taxon>Burkholderiales</taxon>
        <taxon>Burkholderiaceae</taxon>
        <taxon>Cupriavidus</taxon>
    </lineage>
</organism>
<dbReference type="SUPFAM" id="SSF143968">
    <property type="entry name" value="UbiD C-terminal domain-like"/>
    <property type="match status" value="1"/>
</dbReference>
<reference evidence="6" key="1">
    <citation type="submission" date="2022-06" db="EMBL/GenBank/DDBJ databases">
        <title>Complete genome sequence and characterization of Cupriavidus gilardii QJ1 isolated from contaminating cells.</title>
        <authorList>
            <person name="Qi J."/>
        </authorList>
    </citation>
    <scope>NUCLEOTIDE SEQUENCE</scope>
    <source>
        <strain evidence="6">QJ1</strain>
    </source>
</reference>
<dbReference type="PANTHER" id="PTHR30108:SF21">
    <property type="entry name" value="4-HYDROXYBENZOATE DECARBOXYLASE"/>
    <property type="match status" value="1"/>
</dbReference>
<dbReference type="InterPro" id="IPR049383">
    <property type="entry name" value="UbiD-like_N"/>
</dbReference>
<evidence type="ECO:0000313" key="6">
    <source>
        <dbReference type="EMBL" id="USE78687.1"/>
    </source>
</evidence>
<dbReference type="InterPro" id="IPR048304">
    <property type="entry name" value="UbiD_Rift_dom"/>
</dbReference>
<gene>
    <name evidence="6" type="ORF">NDR89_18730</name>
</gene>
<dbReference type="SUPFAM" id="SSF50475">
    <property type="entry name" value="FMN-binding split barrel"/>
    <property type="match status" value="1"/>
</dbReference>
<dbReference type="Proteomes" id="UP001056648">
    <property type="component" value="Chromosome 2"/>
</dbReference>
<dbReference type="InterPro" id="IPR002830">
    <property type="entry name" value="UbiD"/>
</dbReference>
<proteinExistence type="inferred from homology"/>
<feature type="domain" description="3-octaprenyl-4-hydroxybenzoate carboxy-lyase-like Rift-related" evidence="3">
    <location>
        <begin position="127"/>
        <end position="322"/>
    </location>
</feature>
<comment type="similarity">
    <text evidence="1">Belongs to the UbiD family.</text>
</comment>
<evidence type="ECO:0000259" key="4">
    <source>
        <dbReference type="Pfam" id="PF20695"/>
    </source>
</evidence>
<dbReference type="Gene3D" id="3.40.1670.10">
    <property type="entry name" value="UbiD C-terminal domain-like"/>
    <property type="match status" value="1"/>
</dbReference>
<dbReference type="Pfam" id="PF01977">
    <property type="entry name" value="UbiD"/>
    <property type="match status" value="1"/>
</dbReference>
<name>A0ABY4VQX5_9BURK</name>
<evidence type="ECO:0000313" key="7">
    <source>
        <dbReference type="Proteomes" id="UP001056648"/>
    </source>
</evidence>
<dbReference type="Pfam" id="PF20695">
    <property type="entry name" value="UbiD_N"/>
    <property type="match status" value="1"/>
</dbReference>
<feature type="domain" description="3-octaprenyl-4-hydroxybenzoate carboxy-lyase-like N-terminal" evidence="4">
    <location>
        <begin position="45"/>
        <end position="114"/>
    </location>
</feature>
<dbReference type="Pfam" id="PF20696">
    <property type="entry name" value="UbiD_C"/>
    <property type="match status" value="1"/>
</dbReference>
<evidence type="ECO:0000259" key="3">
    <source>
        <dbReference type="Pfam" id="PF01977"/>
    </source>
</evidence>
<dbReference type="NCBIfam" id="TIGR00148">
    <property type="entry name" value="UbiD family decarboxylase"/>
    <property type="match status" value="1"/>
</dbReference>
<dbReference type="PANTHER" id="PTHR30108">
    <property type="entry name" value="3-OCTAPRENYL-4-HYDROXYBENZOATE CARBOXY-LYASE-RELATED"/>
    <property type="match status" value="1"/>
</dbReference>
<feature type="region of interest" description="Disordered" evidence="2">
    <location>
        <begin position="1"/>
        <end position="29"/>
    </location>
</feature>
<dbReference type="InterPro" id="IPR049381">
    <property type="entry name" value="UbiD-like_C"/>
</dbReference>
<dbReference type="RefSeq" id="WP_252252517.1">
    <property type="nucleotide sequence ID" value="NZ_CP098736.1"/>
</dbReference>
<evidence type="ECO:0000259" key="5">
    <source>
        <dbReference type="Pfam" id="PF20696"/>
    </source>
</evidence>
<evidence type="ECO:0000256" key="1">
    <source>
        <dbReference type="ARBA" id="ARBA00010021"/>
    </source>
</evidence>
<feature type="compositionally biased region" description="Basic and acidic residues" evidence="2">
    <location>
        <begin position="11"/>
        <end position="25"/>
    </location>
</feature>
<sequence length="482" mass="51982">MTSSLNSGRHSGRDSGCDSGRDSGRDSSSQDFRDFLSAYRAAHPDDVLVIGDEVGADQDATAVVWQLAAQGRHPMLVFERVRGLGTPLVTNVFASRERVGRLLGVGAEGIHAEYQARSRRLVPPREVDNGPVLEVVQSEGIDLRTIPAIRHFATDRGPYITNAILIAQDPETGIGNASYHRSMVHSPSGIATSLHSRGHLWRMQQQAAVRGQPLPVAMVIGAHPLFMLAGAARLPYGVDERHVAGGLFGAPLEVVRTPRHGIAVPASAEIVLEGVIDPEARVDEGPFGEFTGYSSDRSTNNLLRVETILRRRDAMLIDVVGGNSAEHLNLGRIPRESEMVEKLKERFPSVTAVHYPSSGTHFHAYVALKPMRAGEARQVMLGLLGWDPYLKTVIAVDEDVDITRDEEVLWAVATHLQPHLDVVVVDGLPGSALDPSASGVGTTSRMGLDATRGPQFDGIRARIGDDAMARAARLLGDVLGRP</sequence>
<dbReference type="EMBL" id="CP098736">
    <property type="protein sequence ID" value="USE78687.1"/>
    <property type="molecule type" value="Genomic_DNA"/>
</dbReference>
<evidence type="ECO:0000256" key="2">
    <source>
        <dbReference type="SAM" id="MobiDB-lite"/>
    </source>
</evidence>